<dbReference type="GO" id="GO:0005829">
    <property type="term" value="C:cytosol"/>
    <property type="evidence" value="ECO:0007669"/>
    <property type="project" value="TreeGrafter"/>
</dbReference>
<accession>A0A916SY59</accession>
<keyword evidence="3" id="KW-0418">Kinase</keyword>
<dbReference type="Gene3D" id="3.40.1190.20">
    <property type="match status" value="1"/>
</dbReference>
<comment type="caution">
    <text evidence="5">The sequence shown here is derived from an EMBL/GenBank/DDBJ whole genome shotgun (WGS) entry which is preliminary data.</text>
</comment>
<dbReference type="PROSITE" id="PS00584">
    <property type="entry name" value="PFKB_KINASES_2"/>
    <property type="match status" value="1"/>
</dbReference>
<evidence type="ECO:0000313" key="6">
    <source>
        <dbReference type="Proteomes" id="UP000623067"/>
    </source>
</evidence>
<dbReference type="InterPro" id="IPR029056">
    <property type="entry name" value="Ribokinase-like"/>
</dbReference>
<dbReference type="InterPro" id="IPR050306">
    <property type="entry name" value="PfkB_Carbo_kinase"/>
</dbReference>
<evidence type="ECO:0000259" key="4">
    <source>
        <dbReference type="Pfam" id="PF00294"/>
    </source>
</evidence>
<dbReference type="GO" id="GO:0042840">
    <property type="term" value="P:D-glucuronate catabolic process"/>
    <property type="evidence" value="ECO:0007669"/>
    <property type="project" value="TreeGrafter"/>
</dbReference>
<dbReference type="PANTHER" id="PTHR43085">
    <property type="entry name" value="HEXOKINASE FAMILY MEMBER"/>
    <property type="match status" value="1"/>
</dbReference>
<dbReference type="RefSeq" id="WP_188657639.1">
    <property type="nucleotide sequence ID" value="NZ_BMIH01000001.1"/>
</dbReference>
<dbReference type="GO" id="GO:0019698">
    <property type="term" value="P:D-galacturonate catabolic process"/>
    <property type="evidence" value="ECO:0007669"/>
    <property type="project" value="TreeGrafter"/>
</dbReference>
<evidence type="ECO:0000256" key="3">
    <source>
        <dbReference type="ARBA" id="ARBA00022777"/>
    </source>
</evidence>
<dbReference type="InterPro" id="IPR011611">
    <property type="entry name" value="PfkB_dom"/>
</dbReference>
<reference evidence="5" key="2">
    <citation type="submission" date="2020-09" db="EMBL/GenBank/DDBJ databases">
        <authorList>
            <person name="Sun Q."/>
            <person name="Zhou Y."/>
        </authorList>
    </citation>
    <scope>NUCLEOTIDE SEQUENCE</scope>
    <source>
        <strain evidence="5">CGMCC 1.15330</strain>
    </source>
</reference>
<gene>
    <name evidence="5" type="ORF">GCM10011380_10800</name>
</gene>
<dbReference type="GO" id="GO:0006974">
    <property type="term" value="P:DNA damage response"/>
    <property type="evidence" value="ECO:0007669"/>
    <property type="project" value="TreeGrafter"/>
</dbReference>
<dbReference type="CDD" id="cd01166">
    <property type="entry name" value="KdgK"/>
    <property type="match status" value="1"/>
</dbReference>
<dbReference type="SUPFAM" id="SSF53613">
    <property type="entry name" value="Ribokinase-like"/>
    <property type="match status" value="1"/>
</dbReference>
<evidence type="ECO:0000313" key="5">
    <source>
        <dbReference type="EMBL" id="GGB22948.1"/>
    </source>
</evidence>
<dbReference type="EMBL" id="BMIH01000001">
    <property type="protein sequence ID" value="GGB22948.1"/>
    <property type="molecule type" value="Genomic_DNA"/>
</dbReference>
<keyword evidence="2" id="KW-0808">Transferase</keyword>
<reference evidence="5" key="1">
    <citation type="journal article" date="2014" name="Int. J. Syst. Evol. Microbiol.">
        <title>Complete genome sequence of Corynebacterium casei LMG S-19264T (=DSM 44701T), isolated from a smear-ripened cheese.</title>
        <authorList>
            <consortium name="US DOE Joint Genome Institute (JGI-PGF)"/>
            <person name="Walter F."/>
            <person name="Albersmeier A."/>
            <person name="Kalinowski J."/>
            <person name="Ruckert C."/>
        </authorList>
    </citation>
    <scope>NUCLEOTIDE SEQUENCE</scope>
    <source>
        <strain evidence="5">CGMCC 1.15330</strain>
    </source>
</reference>
<dbReference type="GO" id="GO:0008673">
    <property type="term" value="F:2-dehydro-3-deoxygluconokinase activity"/>
    <property type="evidence" value="ECO:0007669"/>
    <property type="project" value="TreeGrafter"/>
</dbReference>
<evidence type="ECO:0000256" key="1">
    <source>
        <dbReference type="ARBA" id="ARBA00010688"/>
    </source>
</evidence>
<dbReference type="AlphaFoldDB" id="A0A916SY59"/>
<proteinExistence type="inferred from homology"/>
<comment type="similarity">
    <text evidence="1">Belongs to the carbohydrate kinase PfkB family.</text>
</comment>
<sequence>MAQIVVVGEGMLEICRAPGAEVSGDWRLGYGGDTLNTAIHLARFGERVRYLTALGDDPFSDELRERWGAEGIDPALILTAPGAMPGLYAISTDAEGDRSFSYWRGESAARQVFALPGSAAALGAAGEADMLIFSLISLAILPEAGREALLGLAASLRAQGKMVAFDGNYRPRLWADAAEARAWRDRAVACCTIGLPTLEDEQAMGESGSAADTARRWQALGGGEVIVKLGADGCLLPDGQILPPPERLRPRDTSGAGDAFNAGYLHARAAGHPPVEAAAAGHRLAGWVVMRPGAVPARAAPDPYTG</sequence>
<dbReference type="Pfam" id="PF00294">
    <property type="entry name" value="PfkB"/>
    <property type="match status" value="1"/>
</dbReference>
<name>A0A916SY59_9SPHN</name>
<dbReference type="PANTHER" id="PTHR43085:SF15">
    <property type="entry name" value="2-DEHYDRO-3-DEOXYGLUCONOKINASE"/>
    <property type="match status" value="1"/>
</dbReference>
<dbReference type="Proteomes" id="UP000623067">
    <property type="component" value="Unassembled WGS sequence"/>
</dbReference>
<protein>
    <submittedName>
        <fullName evidence="5">Ketodeoxygluconokinase</fullName>
    </submittedName>
</protein>
<keyword evidence="6" id="KW-1185">Reference proteome</keyword>
<organism evidence="5 6">
    <name type="scientific">Sphingomonas metalli</name>
    <dbReference type="NCBI Taxonomy" id="1779358"/>
    <lineage>
        <taxon>Bacteria</taxon>
        <taxon>Pseudomonadati</taxon>
        <taxon>Pseudomonadota</taxon>
        <taxon>Alphaproteobacteria</taxon>
        <taxon>Sphingomonadales</taxon>
        <taxon>Sphingomonadaceae</taxon>
        <taxon>Sphingomonas</taxon>
    </lineage>
</organism>
<evidence type="ECO:0000256" key="2">
    <source>
        <dbReference type="ARBA" id="ARBA00022679"/>
    </source>
</evidence>
<feature type="domain" description="Carbohydrate kinase PfkB" evidence="4">
    <location>
        <begin position="2"/>
        <end position="295"/>
    </location>
</feature>
<dbReference type="InterPro" id="IPR002173">
    <property type="entry name" value="Carboh/pur_kinase_PfkB_CS"/>
</dbReference>